<evidence type="ECO:0000313" key="2">
    <source>
        <dbReference type="Proteomes" id="UP001056120"/>
    </source>
</evidence>
<proteinExistence type="predicted"/>
<organism evidence="1 2">
    <name type="scientific">Smallanthus sonchifolius</name>
    <dbReference type="NCBI Taxonomy" id="185202"/>
    <lineage>
        <taxon>Eukaryota</taxon>
        <taxon>Viridiplantae</taxon>
        <taxon>Streptophyta</taxon>
        <taxon>Embryophyta</taxon>
        <taxon>Tracheophyta</taxon>
        <taxon>Spermatophyta</taxon>
        <taxon>Magnoliopsida</taxon>
        <taxon>eudicotyledons</taxon>
        <taxon>Gunneridae</taxon>
        <taxon>Pentapetalae</taxon>
        <taxon>asterids</taxon>
        <taxon>campanulids</taxon>
        <taxon>Asterales</taxon>
        <taxon>Asteraceae</taxon>
        <taxon>Asteroideae</taxon>
        <taxon>Heliantheae alliance</taxon>
        <taxon>Millerieae</taxon>
        <taxon>Smallanthus</taxon>
    </lineage>
</organism>
<evidence type="ECO:0000313" key="1">
    <source>
        <dbReference type="EMBL" id="KAI3717442.1"/>
    </source>
</evidence>
<sequence length="181" mass="19996">MLLIGLLVVCVNKLVKQKQSGSQNTTAIHPCHSTSDCDELKIMINGYGGPSKTLSRAISIQDNILSRFLFDWKQHLKPLTWTQRLIIVLDVARGVEYLHGLAPQSFIHRDLKPDNILVGDDMSAKVADIGLVRPVPNMDDSLVTRLGELLDILHLNTQGTRHDTTRGRCPLGAMVPTNAGR</sequence>
<reference evidence="2" key="1">
    <citation type="journal article" date="2022" name="Mol. Ecol. Resour.">
        <title>The genomes of chicory, endive, great burdock and yacon provide insights into Asteraceae palaeo-polyploidization history and plant inulin production.</title>
        <authorList>
            <person name="Fan W."/>
            <person name="Wang S."/>
            <person name="Wang H."/>
            <person name="Wang A."/>
            <person name="Jiang F."/>
            <person name="Liu H."/>
            <person name="Zhao H."/>
            <person name="Xu D."/>
            <person name="Zhang Y."/>
        </authorList>
    </citation>
    <scope>NUCLEOTIDE SEQUENCE [LARGE SCALE GENOMIC DNA]</scope>
    <source>
        <strain evidence="2">cv. Yunnan</strain>
    </source>
</reference>
<gene>
    <name evidence="1" type="ORF">L1987_69057</name>
</gene>
<protein>
    <submittedName>
        <fullName evidence="1">Uncharacterized protein</fullName>
    </submittedName>
</protein>
<keyword evidence="2" id="KW-1185">Reference proteome</keyword>
<dbReference type="EMBL" id="CM042040">
    <property type="protein sequence ID" value="KAI3717442.1"/>
    <property type="molecule type" value="Genomic_DNA"/>
</dbReference>
<comment type="caution">
    <text evidence="1">The sequence shown here is derived from an EMBL/GenBank/DDBJ whole genome shotgun (WGS) entry which is preliminary data.</text>
</comment>
<accession>A0ACB9B4N4</accession>
<name>A0ACB9B4N4_9ASTR</name>
<reference evidence="1 2" key="2">
    <citation type="journal article" date="2022" name="Mol. Ecol. Resour.">
        <title>The genomes of chicory, endive, great burdock and yacon provide insights into Asteraceae paleo-polyploidization history and plant inulin production.</title>
        <authorList>
            <person name="Fan W."/>
            <person name="Wang S."/>
            <person name="Wang H."/>
            <person name="Wang A."/>
            <person name="Jiang F."/>
            <person name="Liu H."/>
            <person name="Zhao H."/>
            <person name="Xu D."/>
            <person name="Zhang Y."/>
        </authorList>
    </citation>
    <scope>NUCLEOTIDE SEQUENCE [LARGE SCALE GENOMIC DNA]</scope>
    <source>
        <strain evidence="2">cv. Yunnan</strain>
        <tissue evidence="1">Leaves</tissue>
    </source>
</reference>
<dbReference type="Proteomes" id="UP001056120">
    <property type="component" value="Linkage Group LG23"/>
</dbReference>